<protein>
    <submittedName>
        <fullName evidence="2">Uncharacterized protein</fullName>
    </submittedName>
</protein>
<name>A0A8T0R7K6_PANVG</name>
<dbReference type="EMBL" id="CM029047">
    <property type="protein sequence ID" value="KAG2581752.1"/>
    <property type="molecule type" value="Genomic_DNA"/>
</dbReference>
<sequence length="105" mass="11945">MGKEQRPLRPRHYSKRRQARRRGERREERGATSETAGPERTAMREKQGRKARIDGSSRRRASMNSASSDSVRTQGRRLSSSPSPGPAVRSLRRAESQLPPARLHE</sequence>
<feature type="compositionally biased region" description="Basic and acidic residues" evidence="1">
    <location>
        <begin position="41"/>
        <end position="57"/>
    </location>
</feature>
<keyword evidence="3" id="KW-1185">Reference proteome</keyword>
<dbReference type="Proteomes" id="UP000823388">
    <property type="component" value="Chromosome 6K"/>
</dbReference>
<evidence type="ECO:0000313" key="3">
    <source>
        <dbReference type="Proteomes" id="UP000823388"/>
    </source>
</evidence>
<organism evidence="2 3">
    <name type="scientific">Panicum virgatum</name>
    <name type="common">Blackwell switchgrass</name>
    <dbReference type="NCBI Taxonomy" id="38727"/>
    <lineage>
        <taxon>Eukaryota</taxon>
        <taxon>Viridiplantae</taxon>
        <taxon>Streptophyta</taxon>
        <taxon>Embryophyta</taxon>
        <taxon>Tracheophyta</taxon>
        <taxon>Spermatophyta</taxon>
        <taxon>Magnoliopsida</taxon>
        <taxon>Liliopsida</taxon>
        <taxon>Poales</taxon>
        <taxon>Poaceae</taxon>
        <taxon>PACMAD clade</taxon>
        <taxon>Panicoideae</taxon>
        <taxon>Panicodae</taxon>
        <taxon>Paniceae</taxon>
        <taxon>Panicinae</taxon>
        <taxon>Panicum</taxon>
        <taxon>Panicum sect. Hiantes</taxon>
    </lineage>
</organism>
<feature type="compositionally biased region" description="Low complexity" evidence="1">
    <location>
        <begin position="62"/>
        <end position="72"/>
    </location>
</feature>
<reference evidence="2" key="1">
    <citation type="submission" date="2020-05" db="EMBL/GenBank/DDBJ databases">
        <title>WGS assembly of Panicum virgatum.</title>
        <authorList>
            <person name="Lovell J.T."/>
            <person name="Jenkins J."/>
            <person name="Shu S."/>
            <person name="Juenger T.E."/>
            <person name="Schmutz J."/>
        </authorList>
    </citation>
    <scope>NUCLEOTIDE SEQUENCE</scope>
    <source>
        <strain evidence="2">AP13</strain>
    </source>
</reference>
<evidence type="ECO:0000313" key="2">
    <source>
        <dbReference type="EMBL" id="KAG2581752.1"/>
    </source>
</evidence>
<feature type="region of interest" description="Disordered" evidence="1">
    <location>
        <begin position="1"/>
        <end position="105"/>
    </location>
</feature>
<accession>A0A8T0R7K6</accession>
<comment type="caution">
    <text evidence="2">The sequence shown here is derived from an EMBL/GenBank/DDBJ whole genome shotgun (WGS) entry which is preliminary data.</text>
</comment>
<evidence type="ECO:0000256" key="1">
    <source>
        <dbReference type="SAM" id="MobiDB-lite"/>
    </source>
</evidence>
<proteinExistence type="predicted"/>
<gene>
    <name evidence="2" type="ORF">PVAP13_6KG064575</name>
</gene>
<feature type="compositionally biased region" description="Basic residues" evidence="1">
    <location>
        <begin position="8"/>
        <end position="23"/>
    </location>
</feature>
<dbReference type="AlphaFoldDB" id="A0A8T0R7K6"/>